<evidence type="ECO:0000259" key="5">
    <source>
        <dbReference type="Pfam" id="PF00675"/>
    </source>
</evidence>
<dbReference type="Pfam" id="PF05193">
    <property type="entry name" value="Peptidase_M16_C"/>
    <property type="match status" value="2"/>
</dbReference>
<organism evidence="7 8">
    <name type="scientific">Shewanella jiangmenensis</name>
    <dbReference type="NCBI Taxonomy" id="2837387"/>
    <lineage>
        <taxon>Bacteria</taxon>
        <taxon>Pseudomonadati</taxon>
        <taxon>Pseudomonadota</taxon>
        <taxon>Gammaproteobacteria</taxon>
        <taxon>Alteromonadales</taxon>
        <taxon>Shewanellaceae</taxon>
        <taxon>Shewanella</taxon>
    </lineage>
</organism>
<dbReference type="RefSeq" id="WP_214507285.1">
    <property type="nucleotide sequence ID" value="NZ_JAHEPS010000004.1"/>
</dbReference>
<comment type="caution">
    <text evidence="7">The sequence shown here is derived from an EMBL/GenBank/DDBJ whole genome shotgun (WGS) entry which is preliminary data.</text>
</comment>
<dbReference type="PANTHER" id="PTHR11851:SF49">
    <property type="entry name" value="MITOCHONDRIAL-PROCESSING PEPTIDASE SUBUNIT ALPHA"/>
    <property type="match status" value="1"/>
</dbReference>
<comment type="similarity">
    <text evidence="2 3">Belongs to the peptidase M16 family.</text>
</comment>
<protein>
    <submittedName>
        <fullName evidence="7">Insulinase family protein</fullName>
    </submittedName>
</protein>
<dbReference type="SUPFAM" id="SSF63411">
    <property type="entry name" value="LuxS/MPP-like metallohydrolase"/>
    <property type="match status" value="4"/>
</dbReference>
<feature type="domain" description="Peptidase M16 C-terminal" evidence="6">
    <location>
        <begin position="204"/>
        <end position="382"/>
    </location>
</feature>
<feature type="chain" id="PRO_5046660593" evidence="4">
    <location>
        <begin position="31"/>
        <end position="912"/>
    </location>
</feature>
<sequence>MQLTLKRRLPTLATAMLLALCSLNPLQAFAEIKKVTEVEGITEYRLDNGLKVLLFPDATKETVTVNVTYHVGSKHENYGETGMAHLLEHLVFKGSPKHKDIPAELSSHGARPNGTTWTDRTNYFETFAATEENIDWALSMESDRMVNSFIAKKDLDSEMTVVRNEFEMGENSPFRITLQRMLASAFEWHNYGKTTIGARSDLENVSIERLQAFYRKYYQPDNATLIVAGKFDPAAMLGKIENTFGAIPKPDRTIEPLYTVEPAQDGEREVTVRRVGDVQLLGTLYHVPPGAHQDFAAIDVLNEVLSATPNGRLHKALVENKLATSVFGMNFQWQDPGVAIFLAELDKSTDSEKSRKVLLETLESIKSQPITDKEVEAAKRTLLKNLTLAFNSSEKIALELSEWLGMGDWRLLFLNRDRLEKVTAADVQRVAEYYFTQNNRTAGRFIPTDKPERVEIPLVADASALVKDYKGREQVAQGEAFDPSQSNIDARTETLTLPTGTKVALLAKKTRGEAVVVRISGQFGDLKSLSGKGAIGDAVGEMLLRGSGKYSREQIKEELDKLQASVRVGGGNGNMTVAIETTKANLQPVLDLITDVLRNPAFAEKEFDLYKAEAKVAIEQSLQDPQALAFNALSRHQSPYGKDDPRYVGTFEEQLAELDKLSLKQVKRYHTDFYTAKNMQISVVGDFDRSATVTALEQLTDGWKSKQAYQRIESPYVKLDSSPVTFNTPDKENATFVASLALPVGDADADAPALVLGNYILGGGFLSSRLATRLRQQDGLSYGAGSFMELGSEDQRGMIGAYAICAPQNLNKVELGFKEEIVRLLKDGFTAEEVEAAKSGLLQGRKVSRSQDKELVGSLAKNLKLERTMAFDKAFEDKLAALTADDLNQVFRKYIKAEDFALIKAGDMSKAQ</sequence>
<dbReference type="Gene3D" id="3.30.830.10">
    <property type="entry name" value="Metalloenzyme, LuxS/M16 peptidase-like"/>
    <property type="match status" value="4"/>
</dbReference>
<gene>
    <name evidence="7" type="ORF">KJI95_11150</name>
</gene>
<evidence type="ECO:0000313" key="8">
    <source>
        <dbReference type="Proteomes" id="UP001195903"/>
    </source>
</evidence>
<dbReference type="InterPro" id="IPR011249">
    <property type="entry name" value="Metalloenz_LuxS/M16"/>
</dbReference>
<dbReference type="Pfam" id="PF00675">
    <property type="entry name" value="Peptidase_M16"/>
    <property type="match status" value="2"/>
</dbReference>
<evidence type="ECO:0000313" key="7">
    <source>
        <dbReference type="EMBL" id="MBT1445076.1"/>
    </source>
</evidence>
<dbReference type="PANTHER" id="PTHR11851">
    <property type="entry name" value="METALLOPROTEASE"/>
    <property type="match status" value="1"/>
</dbReference>
<dbReference type="InterPro" id="IPR011765">
    <property type="entry name" value="Pept_M16_N"/>
</dbReference>
<feature type="domain" description="Peptidase M16 N-terminal" evidence="5">
    <location>
        <begin position="541"/>
        <end position="635"/>
    </location>
</feature>
<feature type="signal peptide" evidence="4">
    <location>
        <begin position="1"/>
        <end position="30"/>
    </location>
</feature>
<keyword evidence="8" id="KW-1185">Reference proteome</keyword>
<keyword evidence="4" id="KW-0732">Signal</keyword>
<evidence type="ECO:0000259" key="6">
    <source>
        <dbReference type="Pfam" id="PF05193"/>
    </source>
</evidence>
<accession>A0ABS5V5J4</accession>
<comment type="cofactor">
    <cofactor evidence="1">
        <name>Zn(2+)</name>
        <dbReference type="ChEBI" id="CHEBI:29105"/>
    </cofactor>
</comment>
<feature type="domain" description="Peptidase M16 N-terminal" evidence="5">
    <location>
        <begin position="52"/>
        <end position="197"/>
    </location>
</feature>
<evidence type="ECO:0000256" key="3">
    <source>
        <dbReference type="RuleBase" id="RU004447"/>
    </source>
</evidence>
<reference evidence="7 8" key="1">
    <citation type="submission" date="2021-05" db="EMBL/GenBank/DDBJ databases">
        <title>Shewanella sp. JM162201.</title>
        <authorList>
            <person name="Xu S."/>
            <person name="Li A."/>
        </authorList>
    </citation>
    <scope>NUCLEOTIDE SEQUENCE [LARGE SCALE GENOMIC DNA]</scope>
    <source>
        <strain evidence="7 8">JM162201</strain>
    </source>
</reference>
<dbReference type="EMBL" id="JAHEPS010000004">
    <property type="protein sequence ID" value="MBT1445076.1"/>
    <property type="molecule type" value="Genomic_DNA"/>
</dbReference>
<evidence type="ECO:0000256" key="1">
    <source>
        <dbReference type="ARBA" id="ARBA00001947"/>
    </source>
</evidence>
<evidence type="ECO:0000256" key="2">
    <source>
        <dbReference type="ARBA" id="ARBA00007261"/>
    </source>
</evidence>
<dbReference type="PROSITE" id="PS00143">
    <property type="entry name" value="INSULINASE"/>
    <property type="match status" value="1"/>
</dbReference>
<dbReference type="InterPro" id="IPR007863">
    <property type="entry name" value="Peptidase_M16_C"/>
</dbReference>
<dbReference type="InterPro" id="IPR050361">
    <property type="entry name" value="MPP/UQCRC_Complex"/>
</dbReference>
<dbReference type="Proteomes" id="UP001195903">
    <property type="component" value="Unassembled WGS sequence"/>
</dbReference>
<dbReference type="InterPro" id="IPR001431">
    <property type="entry name" value="Pept_M16_Zn_BS"/>
</dbReference>
<proteinExistence type="inferred from homology"/>
<evidence type="ECO:0000256" key="4">
    <source>
        <dbReference type="SAM" id="SignalP"/>
    </source>
</evidence>
<feature type="domain" description="Peptidase M16 C-terminal" evidence="6">
    <location>
        <begin position="660"/>
        <end position="841"/>
    </location>
</feature>
<name>A0ABS5V5J4_9GAMM</name>